<keyword evidence="2" id="KW-1185">Reference proteome</keyword>
<organism evidence="1 2">
    <name type="scientific">Imperialibacter roseus</name>
    <dbReference type="NCBI Taxonomy" id="1324217"/>
    <lineage>
        <taxon>Bacteria</taxon>
        <taxon>Pseudomonadati</taxon>
        <taxon>Bacteroidota</taxon>
        <taxon>Cytophagia</taxon>
        <taxon>Cytophagales</taxon>
        <taxon>Flammeovirgaceae</taxon>
        <taxon>Imperialibacter</taxon>
    </lineage>
</organism>
<name>A0ABZ0INB1_9BACT</name>
<dbReference type="EMBL" id="CP136051">
    <property type="protein sequence ID" value="WOK06495.1"/>
    <property type="molecule type" value="Genomic_DNA"/>
</dbReference>
<protein>
    <submittedName>
        <fullName evidence="1">DUF2141 domain-containing protein</fullName>
    </submittedName>
</protein>
<reference evidence="1 2" key="1">
    <citation type="journal article" date="2023" name="Microbiol. Resour. Announc.">
        <title>Complete Genome Sequence of Imperialibacter roseus strain P4T.</title>
        <authorList>
            <person name="Tizabi D.R."/>
            <person name="Bachvaroff T."/>
            <person name="Hill R.T."/>
        </authorList>
    </citation>
    <scope>NUCLEOTIDE SEQUENCE [LARGE SCALE GENOMIC DNA]</scope>
    <source>
        <strain evidence="1 2">P4T</strain>
    </source>
</reference>
<dbReference type="Pfam" id="PF09912">
    <property type="entry name" value="DUF2141"/>
    <property type="match status" value="1"/>
</dbReference>
<dbReference type="InterPro" id="IPR018673">
    <property type="entry name" value="DUF2141"/>
</dbReference>
<accession>A0ABZ0INB1</accession>
<evidence type="ECO:0000313" key="2">
    <source>
        <dbReference type="Proteomes" id="UP001302349"/>
    </source>
</evidence>
<sequence>MIVVVVSLLLNWLQSDSSGTLTVEIKGIKNVKGDIRVALYDLKENFLTDQLYKGKVEKVSGESARVQFTSLPFGSYAISVFHDENENGKLDTGLFGIPKEPYGFGNDSMGVLGPPDFEEASVTFQAKTATHSISLR</sequence>
<gene>
    <name evidence="1" type="ORF">RT717_25810</name>
</gene>
<evidence type="ECO:0000313" key="1">
    <source>
        <dbReference type="EMBL" id="WOK06495.1"/>
    </source>
</evidence>
<proteinExistence type="predicted"/>
<dbReference type="RefSeq" id="WP_317489215.1">
    <property type="nucleotide sequence ID" value="NZ_CP136051.1"/>
</dbReference>
<dbReference type="Proteomes" id="UP001302349">
    <property type="component" value="Chromosome"/>
</dbReference>